<keyword evidence="5" id="KW-1133">Transmembrane helix</keyword>
<gene>
    <name evidence="8" type="ordered locus">Ppro_2998</name>
</gene>
<dbReference type="FunFam" id="1.10.287.950:FF:000001">
    <property type="entry name" value="Methyl-accepting chemotaxis sensory transducer"/>
    <property type="match status" value="1"/>
</dbReference>
<comment type="similarity">
    <text evidence="3">Belongs to the methyl-accepting chemotaxis (MCP) protein family.</text>
</comment>
<reference evidence="8 9" key="1">
    <citation type="submission" date="2006-10" db="EMBL/GenBank/DDBJ databases">
        <title>Complete sequence of chromosome of Pelobacter propionicus DSM 2379.</title>
        <authorList>
            <consortium name="US DOE Joint Genome Institute"/>
            <person name="Copeland A."/>
            <person name="Lucas S."/>
            <person name="Lapidus A."/>
            <person name="Barry K."/>
            <person name="Detter J.C."/>
            <person name="Glavina del Rio T."/>
            <person name="Hammon N."/>
            <person name="Israni S."/>
            <person name="Dalin E."/>
            <person name="Tice H."/>
            <person name="Pitluck S."/>
            <person name="Saunders E."/>
            <person name="Brettin T."/>
            <person name="Bruce D."/>
            <person name="Han C."/>
            <person name="Tapia R."/>
            <person name="Schmutz J."/>
            <person name="Larimer F."/>
            <person name="Land M."/>
            <person name="Hauser L."/>
            <person name="Kyrpides N."/>
            <person name="Kim E."/>
            <person name="Lovley D."/>
            <person name="Richardson P."/>
        </authorList>
    </citation>
    <scope>NUCLEOTIDE SEQUENCE [LARGE SCALE GENOMIC DNA]</scope>
    <source>
        <strain evidence="9">DSM 2379 / NBRC 103807 / OttBd1</strain>
    </source>
</reference>
<evidence type="ECO:0000256" key="3">
    <source>
        <dbReference type="ARBA" id="ARBA00029447"/>
    </source>
</evidence>
<dbReference type="eggNOG" id="COG0840">
    <property type="taxonomic scope" value="Bacteria"/>
</dbReference>
<dbReference type="SMART" id="SM00283">
    <property type="entry name" value="MA"/>
    <property type="match status" value="1"/>
</dbReference>
<name>A1ATC5_PELPD</name>
<evidence type="ECO:0000259" key="7">
    <source>
        <dbReference type="PROSITE" id="PS50885"/>
    </source>
</evidence>
<dbReference type="GO" id="GO:0006935">
    <property type="term" value="P:chemotaxis"/>
    <property type="evidence" value="ECO:0007669"/>
    <property type="project" value="InterPro"/>
</dbReference>
<feature type="domain" description="HAMP" evidence="7">
    <location>
        <begin position="218"/>
        <end position="270"/>
    </location>
</feature>
<dbReference type="RefSeq" id="WP_011736831.1">
    <property type="nucleotide sequence ID" value="NC_008609.1"/>
</dbReference>
<feature type="transmembrane region" description="Helical" evidence="5">
    <location>
        <begin position="16"/>
        <end position="37"/>
    </location>
</feature>
<evidence type="ECO:0000256" key="4">
    <source>
        <dbReference type="PROSITE-ProRule" id="PRU00284"/>
    </source>
</evidence>
<organism evidence="8 9">
    <name type="scientific">Pelobacter propionicus (strain DSM 2379 / NBRC 103807 / OttBd1)</name>
    <dbReference type="NCBI Taxonomy" id="338966"/>
    <lineage>
        <taxon>Bacteria</taxon>
        <taxon>Pseudomonadati</taxon>
        <taxon>Thermodesulfobacteriota</taxon>
        <taxon>Desulfuromonadia</taxon>
        <taxon>Desulfuromonadales</taxon>
        <taxon>Desulfuromonadaceae</taxon>
        <taxon>Pelobacter</taxon>
    </lineage>
</organism>
<dbReference type="OrthoDB" id="9791237at2"/>
<dbReference type="Gene3D" id="1.10.287.950">
    <property type="entry name" value="Methyl-accepting chemotaxis protein"/>
    <property type="match status" value="1"/>
</dbReference>
<evidence type="ECO:0000259" key="6">
    <source>
        <dbReference type="PROSITE" id="PS50111"/>
    </source>
</evidence>
<evidence type="ECO:0000313" key="9">
    <source>
        <dbReference type="Proteomes" id="UP000006732"/>
    </source>
</evidence>
<dbReference type="HOGENOM" id="CLU_000445_107_27_7"/>
<dbReference type="InterPro" id="IPR003660">
    <property type="entry name" value="HAMP_dom"/>
</dbReference>
<proteinExistence type="inferred from homology"/>
<dbReference type="GO" id="GO:0007165">
    <property type="term" value="P:signal transduction"/>
    <property type="evidence" value="ECO:0007669"/>
    <property type="project" value="UniProtKB-KW"/>
</dbReference>
<accession>A1ATC5</accession>
<dbReference type="PANTHER" id="PTHR32089:SF112">
    <property type="entry name" value="LYSOZYME-LIKE PROTEIN-RELATED"/>
    <property type="match status" value="1"/>
</dbReference>
<dbReference type="InterPro" id="IPR004090">
    <property type="entry name" value="Chemotax_Me-accpt_rcpt"/>
</dbReference>
<dbReference type="AlphaFoldDB" id="A1ATC5"/>
<sequence>MSTARLFTRMKLLHKLFLAITVLNILTITAFTCYNYANQKKTVLRGIDGRLLASAQGLKLAMDRFHERLGRGETIPPSEFRRELDDLSAMVNQSGINYAYTVVMKDGGVAFTLSSYTKEELEKGELTTLFEPYSDASTGLKKALAENKTVYEQYTDKWGTFRSVFLPSRLADGASYAIGIDISIDEINATLRRTLLGCLFIGLGVFMAGTAVAFWVAWYISRGIERLASHLHQIADGDLGVLISKTSDDELGMLADDMNRMVERLRLLLGSVRHASDNVVAAAHQVHANSASMSNGVDAVAAQAVAVATAAEEMAATSQEIAGNCDSTAASVRETEGTARSAEGVVRQTVQMMDSIAELVMKSAATVKELGASSDQIGTIIGAIDEIADQTNLLALNAAIEAARAGEQGRGFAVVADEVRALAERTSRATREIAGMIGSIQGNIQDAARSMEEGVAQVGRGTEEAARSGEALQEILRHASAITSQISQVAIAAEEQTTTTGEISGNINQITTIAQKTVQEVQNSVAAARQLMDLAHELQEQVGQFRLAP</sequence>
<keyword evidence="5" id="KW-0812">Transmembrane</keyword>
<evidence type="ECO:0000256" key="5">
    <source>
        <dbReference type="SAM" id="Phobius"/>
    </source>
</evidence>
<dbReference type="PANTHER" id="PTHR32089">
    <property type="entry name" value="METHYL-ACCEPTING CHEMOTAXIS PROTEIN MCPB"/>
    <property type="match status" value="1"/>
</dbReference>
<dbReference type="Proteomes" id="UP000006732">
    <property type="component" value="Chromosome"/>
</dbReference>
<dbReference type="GO" id="GO:0016020">
    <property type="term" value="C:membrane"/>
    <property type="evidence" value="ECO:0007669"/>
    <property type="project" value="UniProtKB-SubCell"/>
</dbReference>
<keyword evidence="2 4" id="KW-0807">Transducer</keyword>
<dbReference type="SMART" id="SM00304">
    <property type="entry name" value="HAMP"/>
    <property type="match status" value="1"/>
</dbReference>
<protein>
    <submittedName>
        <fullName evidence="8">Methyl-accepting chemotaxis sensory transducer</fullName>
    </submittedName>
</protein>
<dbReference type="SUPFAM" id="SSF58104">
    <property type="entry name" value="Methyl-accepting chemotaxis protein (MCP) signaling domain"/>
    <property type="match status" value="1"/>
</dbReference>
<comment type="subcellular location">
    <subcellularLocation>
        <location evidence="1">Membrane</location>
    </subcellularLocation>
</comment>
<dbReference type="CDD" id="cd06225">
    <property type="entry name" value="HAMP"/>
    <property type="match status" value="1"/>
</dbReference>
<evidence type="ECO:0000256" key="2">
    <source>
        <dbReference type="ARBA" id="ARBA00023224"/>
    </source>
</evidence>
<dbReference type="PROSITE" id="PS50111">
    <property type="entry name" value="CHEMOTAXIS_TRANSDUC_2"/>
    <property type="match status" value="1"/>
</dbReference>
<feature type="domain" description="Methyl-accepting transducer" evidence="6">
    <location>
        <begin position="275"/>
        <end position="511"/>
    </location>
</feature>
<dbReference type="GO" id="GO:0004888">
    <property type="term" value="F:transmembrane signaling receptor activity"/>
    <property type="evidence" value="ECO:0007669"/>
    <property type="project" value="InterPro"/>
</dbReference>
<dbReference type="STRING" id="338966.Ppro_2998"/>
<keyword evidence="5" id="KW-0472">Membrane</keyword>
<dbReference type="Pfam" id="PF00672">
    <property type="entry name" value="HAMP"/>
    <property type="match status" value="1"/>
</dbReference>
<dbReference type="KEGG" id="ppd:Ppro_2998"/>
<dbReference type="EMBL" id="CP000482">
    <property type="protein sequence ID" value="ABL00596.1"/>
    <property type="molecule type" value="Genomic_DNA"/>
</dbReference>
<dbReference type="CDD" id="cd11386">
    <property type="entry name" value="MCP_signal"/>
    <property type="match status" value="1"/>
</dbReference>
<keyword evidence="9" id="KW-1185">Reference proteome</keyword>
<evidence type="ECO:0000256" key="1">
    <source>
        <dbReference type="ARBA" id="ARBA00004370"/>
    </source>
</evidence>
<dbReference type="InterPro" id="IPR004089">
    <property type="entry name" value="MCPsignal_dom"/>
</dbReference>
<evidence type="ECO:0000313" key="8">
    <source>
        <dbReference type="EMBL" id="ABL00596.1"/>
    </source>
</evidence>
<dbReference type="PRINTS" id="PR00260">
    <property type="entry name" value="CHEMTRNSDUCR"/>
</dbReference>
<feature type="transmembrane region" description="Helical" evidence="5">
    <location>
        <begin position="195"/>
        <end position="220"/>
    </location>
</feature>
<dbReference type="Pfam" id="PF00015">
    <property type="entry name" value="MCPsignal"/>
    <property type="match status" value="1"/>
</dbReference>
<dbReference type="PROSITE" id="PS50885">
    <property type="entry name" value="HAMP"/>
    <property type="match status" value="1"/>
</dbReference>